<dbReference type="EMBL" id="JX077110">
    <property type="protein sequence ID" value="AGC14228.1"/>
    <property type="molecule type" value="Genomic_DNA"/>
</dbReference>
<geneLocation type="plasmid" evidence="2">
    <name>pJIE186-2</name>
</geneLocation>
<evidence type="ECO:0000256" key="1">
    <source>
        <dbReference type="SAM" id="MobiDB-lite"/>
    </source>
</evidence>
<accession>M1GEY9</accession>
<dbReference type="AlphaFoldDB" id="M1GEY9"/>
<gene>
    <name evidence="2" type="ORF">pJIE186-2_051</name>
</gene>
<proteinExistence type="predicted"/>
<reference evidence="2" key="1">
    <citation type="journal article" date="2013" name="Antimicrob. Agents Chemother.">
        <title>Complete sequence of pJIE186-2, a plasmid carrying multiple virulence factors from a sequence type 131 Escherichia coli O25 strain.</title>
        <authorList>
            <person name="Zong Z."/>
        </authorList>
    </citation>
    <scope>NUCLEOTIDE SEQUENCE</scope>
    <source>
        <strain evidence="2">ST131</strain>
        <plasmid evidence="2">pJIE186-2</plasmid>
    </source>
</reference>
<protein>
    <recommendedName>
        <fullName evidence="3">DUF1472 domain-containing protein</fullName>
    </recommendedName>
</protein>
<name>M1GEY9_ECOLX</name>
<organism evidence="2">
    <name type="scientific">Escherichia coli O25b:H4-ST131</name>
    <dbReference type="NCBI Taxonomy" id="941322"/>
    <lineage>
        <taxon>Bacteria</taxon>
        <taxon>Pseudomonadati</taxon>
        <taxon>Pseudomonadota</taxon>
        <taxon>Gammaproteobacteria</taxon>
        <taxon>Enterobacterales</taxon>
        <taxon>Enterobacteriaceae</taxon>
        <taxon>Escherichia</taxon>
    </lineage>
</organism>
<evidence type="ECO:0000313" key="2">
    <source>
        <dbReference type="EMBL" id="AGC14228.1"/>
    </source>
</evidence>
<dbReference type="AntiFam" id="ANF00259">
    <property type="entry name" value="Protein of unknown function (DUF1472)"/>
</dbReference>
<evidence type="ECO:0008006" key="3">
    <source>
        <dbReference type="Google" id="ProtNLM"/>
    </source>
</evidence>
<sequence length="137" mass="15285">MPASECVEHILASGLVCDVLRIPGEPPRRLFDRYILREFSWRHGMKSAAWRMPWPKSGNDDDGGENPRLFPAGPRTAHKGSRRRLRFTRPCGAWPCGGSVMWTSSRVRAVPCLHLSRAGVDASNCLNGRRLSEKSTG</sequence>
<keyword evidence="2" id="KW-0614">Plasmid</keyword>
<feature type="region of interest" description="Disordered" evidence="1">
    <location>
        <begin position="53"/>
        <end position="82"/>
    </location>
</feature>